<dbReference type="HOGENOM" id="CLU_360939_0_0_1"/>
<feature type="region of interest" description="Disordered" evidence="1">
    <location>
        <begin position="297"/>
        <end position="474"/>
    </location>
</feature>
<feature type="compositionally biased region" description="Basic and acidic residues" evidence="1">
    <location>
        <begin position="320"/>
        <end position="329"/>
    </location>
</feature>
<feature type="compositionally biased region" description="Polar residues" evidence="1">
    <location>
        <begin position="330"/>
        <end position="353"/>
    </location>
</feature>
<proteinExistence type="predicted"/>
<evidence type="ECO:0000313" key="2">
    <source>
        <dbReference type="EMBL" id="EPT02065.1"/>
    </source>
</evidence>
<feature type="region of interest" description="Disordered" evidence="1">
    <location>
        <begin position="705"/>
        <end position="775"/>
    </location>
</feature>
<organism evidence="2 3">
    <name type="scientific">Fomitopsis schrenkii</name>
    <name type="common">Brown rot fungus</name>
    <dbReference type="NCBI Taxonomy" id="2126942"/>
    <lineage>
        <taxon>Eukaryota</taxon>
        <taxon>Fungi</taxon>
        <taxon>Dikarya</taxon>
        <taxon>Basidiomycota</taxon>
        <taxon>Agaricomycotina</taxon>
        <taxon>Agaricomycetes</taxon>
        <taxon>Polyporales</taxon>
        <taxon>Fomitopsis</taxon>
    </lineage>
</organism>
<feature type="compositionally biased region" description="Low complexity" evidence="1">
    <location>
        <begin position="424"/>
        <end position="472"/>
    </location>
</feature>
<gene>
    <name evidence="2" type="ORF">FOMPIDRAFT_88732</name>
</gene>
<protein>
    <submittedName>
        <fullName evidence="2">Uncharacterized protein</fullName>
    </submittedName>
</protein>
<dbReference type="EMBL" id="KE504137">
    <property type="protein sequence ID" value="EPT02065.1"/>
    <property type="molecule type" value="Genomic_DNA"/>
</dbReference>
<name>S8FV00_FOMSC</name>
<dbReference type="Proteomes" id="UP000015241">
    <property type="component" value="Unassembled WGS sequence"/>
</dbReference>
<dbReference type="InParanoid" id="S8FV00"/>
<keyword evidence="3" id="KW-1185">Reference proteome</keyword>
<dbReference type="AlphaFoldDB" id="S8FV00"/>
<accession>S8FV00</accession>
<dbReference type="STRING" id="743788.S8FV00"/>
<dbReference type="OrthoDB" id="2803872at2759"/>
<evidence type="ECO:0000313" key="3">
    <source>
        <dbReference type="Proteomes" id="UP000015241"/>
    </source>
</evidence>
<dbReference type="eggNOG" id="ENOG502S1H2">
    <property type="taxonomic scope" value="Eukaryota"/>
</dbReference>
<reference evidence="2 3" key="1">
    <citation type="journal article" date="2012" name="Science">
        <title>The Paleozoic origin of enzymatic lignin decomposition reconstructed from 31 fungal genomes.</title>
        <authorList>
            <person name="Floudas D."/>
            <person name="Binder M."/>
            <person name="Riley R."/>
            <person name="Barry K."/>
            <person name="Blanchette R.A."/>
            <person name="Henrissat B."/>
            <person name="Martinez A.T."/>
            <person name="Otillar R."/>
            <person name="Spatafora J.W."/>
            <person name="Yadav J.S."/>
            <person name="Aerts A."/>
            <person name="Benoit I."/>
            <person name="Boyd A."/>
            <person name="Carlson A."/>
            <person name="Copeland A."/>
            <person name="Coutinho P.M."/>
            <person name="de Vries R.P."/>
            <person name="Ferreira P."/>
            <person name="Findley K."/>
            <person name="Foster B."/>
            <person name="Gaskell J."/>
            <person name="Glotzer D."/>
            <person name="Gorecki P."/>
            <person name="Heitman J."/>
            <person name="Hesse C."/>
            <person name="Hori C."/>
            <person name="Igarashi K."/>
            <person name="Jurgens J.A."/>
            <person name="Kallen N."/>
            <person name="Kersten P."/>
            <person name="Kohler A."/>
            <person name="Kuees U."/>
            <person name="Kumar T.K.A."/>
            <person name="Kuo A."/>
            <person name="LaButti K."/>
            <person name="Larrondo L.F."/>
            <person name="Lindquist E."/>
            <person name="Ling A."/>
            <person name="Lombard V."/>
            <person name="Lucas S."/>
            <person name="Lundell T."/>
            <person name="Martin R."/>
            <person name="McLaughlin D.J."/>
            <person name="Morgenstern I."/>
            <person name="Morin E."/>
            <person name="Murat C."/>
            <person name="Nagy L.G."/>
            <person name="Nolan M."/>
            <person name="Ohm R.A."/>
            <person name="Patyshakuliyeva A."/>
            <person name="Rokas A."/>
            <person name="Ruiz-Duenas F.J."/>
            <person name="Sabat G."/>
            <person name="Salamov A."/>
            <person name="Samejima M."/>
            <person name="Schmutz J."/>
            <person name="Slot J.C."/>
            <person name="St John F."/>
            <person name="Stenlid J."/>
            <person name="Sun H."/>
            <person name="Sun S."/>
            <person name="Syed K."/>
            <person name="Tsang A."/>
            <person name="Wiebenga A."/>
            <person name="Young D."/>
            <person name="Pisabarro A."/>
            <person name="Eastwood D.C."/>
            <person name="Martin F."/>
            <person name="Cullen D."/>
            <person name="Grigoriev I.V."/>
            <person name="Hibbett D.S."/>
        </authorList>
    </citation>
    <scope>NUCLEOTIDE SEQUENCE</scope>
    <source>
        <strain evidence="3">FP-58527</strain>
    </source>
</reference>
<feature type="compositionally biased region" description="Polar residues" evidence="1">
    <location>
        <begin position="408"/>
        <end position="423"/>
    </location>
</feature>
<sequence length="775" mass="83667">MAPHRWTSDAQLDFLQSKLPAYIRHRNAHTLPRFRADLFREWFEKFPERSTLAPDVHGPATKEESESLPMAVSKRKGKLNNWFRNHQGQQGRRAVTSKVNLNILKPKGRRALQPVEVYSRKYYDERVKPRVDAAIKAGEWVDSAEKLKLVKRITREVYDGESDEVKAEIQEEVTALKGFCEMLKSELDSDSIDVDPIKRQAVVDNLPAIWRQVLMMLQKWTGWYFLVVMAGEDGVEDTKMRSMTYHAENPNKKYTYGSSTPDFKQRIIRPFLEYVKGEMADASAEREALKREREASECARSSLAEETNGAPCDSSNTSMLHEEAGDSARDSQGGNTSNASQGSNDTLSKSASELSGGALESSKSVTDSSPGRADNGLGIVPNTTIKVEDSESATGSSLGRADNESGIVPSTTIENTPDLSVTRASSCGPSPGCPASASPATPPSIQSTLSSLSSPESVPVPSVPSAPVTPTASPMPCPPCVPRHATPSPENPDMSLFGMLFDGVPSAVESDVSQYGQSGFYPYTPNPQSFHGVPSMAPWEPAPQMLSMHQFTQGGPHVGGPWSNSGFSALQNFAFPMSSQAFPSSYLPTASMPFAAFAGAEAYLQSGPGHVPQYMPFSHPSMVQAIPSSTTIQSPYGADSGTYVLPTSSVHDIATIAPPPSGAPISPSAAIDPPSVGNLLISTPEDSINNRANSNVIDAPLFEETCSTDAEMQGRPKRTRRVPKNPDGTQPSLPGVRDSDKETDAPELVTPTSPDKRKRGGSASLLVSRKKGRLH</sequence>
<evidence type="ECO:0000256" key="1">
    <source>
        <dbReference type="SAM" id="MobiDB-lite"/>
    </source>
</evidence>